<keyword evidence="2" id="KW-1185">Reference proteome</keyword>
<reference evidence="1" key="1">
    <citation type="journal article" date="2015" name="PeerJ">
        <title>First genomic representation of candidate bacterial phylum KSB3 points to enhanced environmental sensing as a trigger of wastewater bulking.</title>
        <authorList>
            <person name="Sekiguchi Y."/>
            <person name="Ohashi A."/>
            <person name="Parks D.H."/>
            <person name="Yamauchi T."/>
            <person name="Tyson G.W."/>
            <person name="Hugenholtz P."/>
        </authorList>
    </citation>
    <scope>NUCLEOTIDE SEQUENCE [LARGE SCALE GENOMIC DNA]</scope>
</reference>
<dbReference type="HOGENOM" id="CLU_164543_0_0_0"/>
<dbReference type="Proteomes" id="UP000030661">
    <property type="component" value="Unassembled WGS sequence"/>
</dbReference>
<accession>A0A081CAC7</accession>
<sequence length="151" mass="16994">MKTLIKPWKGLKLRSFLIVQRQGNVCENPNKTLEGIKTTEEETLTLLQAGVKTLIKPWKGLKQRLFLELVNFEGSGENPNKTLEGIKTPLEISLKLKEKTCENPNKTLEGIKTFLDIGICPANCPVKTLIKPWKGLKPSQILTCQVNRQSL</sequence>
<organism evidence="1">
    <name type="scientific">Vecturithrix granuli</name>
    <dbReference type="NCBI Taxonomy" id="1499967"/>
    <lineage>
        <taxon>Bacteria</taxon>
        <taxon>Candidatus Moduliflexota</taxon>
        <taxon>Candidatus Vecturitrichia</taxon>
        <taxon>Candidatus Vecturitrichales</taxon>
        <taxon>Candidatus Vecturitrichaceae</taxon>
        <taxon>Candidatus Vecturithrix</taxon>
    </lineage>
</organism>
<protein>
    <submittedName>
        <fullName evidence="1">Uncharacterized protein</fullName>
    </submittedName>
</protein>
<proteinExistence type="predicted"/>
<evidence type="ECO:0000313" key="1">
    <source>
        <dbReference type="EMBL" id="GAK61532.1"/>
    </source>
</evidence>
<gene>
    <name evidence="1" type="ORF">U27_01433</name>
</gene>
<evidence type="ECO:0000313" key="2">
    <source>
        <dbReference type="Proteomes" id="UP000030661"/>
    </source>
</evidence>
<name>A0A081CAC7_VECG1</name>
<dbReference type="EMBL" id="DF820480">
    <property type="protein sequence ID" value="GAK61532.1"/>
    <property type="molecule type" value="Genomic_DNA"/>
</dbReference>
<dbReference type="AlphaFoldDB" id="A0A081CAC7"/>